<evidence type="ECO:0000313" key="2">
    <source>
        <dbReference type="EMBL" id="CAF0705415.1"/>
    </source>
</evidence>
<keyword evidence="1" id="KW-0472">Membrane</keyword>
<reference evidence="2" key="1">
    <citation type="submission" date="2021-02" db="EMBL/GenBank/DDBJ databases">
        <authorList>
            <person name="Nowell W R."/>
        </authorList>
    </citation>
    <scope>NUCLEOTIDE SEQUENCE</scope>
    <source>
        <strain evidence="2">Ploen Becks lab</strain>
    </source>
</reference>
<dbReference type="EMBL" id="CAJNOC010000011">
    <property type="protein sequence ID" value="CAF0705415.1"/>
    <property type="molecule type" value="Genomic_DNA"/>
</dbReference>
<name>A0A813LVY7_9BILA</name>
<feature type="transmembrane region" description="Helical" evidence="1">
    <location>
        <begin position="76"/>
        <end position="99"/>
    </location>
</feature>
<proteinExistence type="predicted"/>
<dbReference type="Proteomes" id="UP000663879">
    <property type="component" value="Unassembled WGS sequence"/>
</dbReference>
<gene>
    <name evidence="2" type="ORF">OXX778_LOCUS261</name>
</gene>
<dbReference type="AlphaFoldDB" id="A0A813LVY7"/>
<accession>A0A813LVY7</accession>
<keyword evidence="1" id="KW-0812">Transmembrane</keyword>
<evidence type="ECO:0000256" key="1">
    <source>
        <dbReference type="SAM" id="Phobius"/>
    </source>
</evidence>
<keyword evidence="1" id="KW-1133">Transmembrane helix</keyword>
<organism evidence="2 3">
    <name type="scientific">Brachionus calyciflorus</name>
    <dbReference type="NCBI Taxonomy" id="104777"/>
    <lineage>
        <taxon>Eukaryota</taxon>
        <taxon>Metazoa</taxon>
        <taxon>Spiralia</taxon>
        <taxon>Gnathifera</taxon>
        <taxon>Rotifera</taxon>
        <taxon>Eurotatoria</taxon>
        <taxon>Monogononta</taxon>
        <taxon>Pseudotrocha</taxon>
        <taxon>Ploima</taxon>
        <taxon>Brachionidae</taxon>
        <taxon>Brachionus</taxon>
    </lineage>
</organism>
<protein>
    <submittedName>
        <fullName evidence="2">Uncharacterized protein</fullName>
    </submittedName>
</protein>
<evidence type="ECO:0000313" key="3">
    <source>
        <dbReference type="Proteomes" id="UP000663879"/>
    </source>
</evidence>
<keyword evidence="3" id="KW-1185">Reference proteome</keyword>
<sequence length="451" mass="51477">MKAEVLPDYNSSYTNTSNIENGHIHQPELDQQLKNILSLIQVGLIDPKENPIIIGTAKDDDYEKSTKLSFCDKIKIVGILIFLIIVTVVVTLCIIYMFVPFFSKRSKNTDFKGTNGLKATRITFAEDSCNSIYESQNDFNSFFGIVETFSKITNETNHCLATLISPNKILTSLSCFYVLQNFSKLNINEKRKIFDTQFRTSLRAQVFFDIKENYRFETTMNSHNVTKINLINSVSNQEMIEIEFDTINITYKFVCSKNSTDVGINLINLMYVLGQKIDNNFIISKSVCSANLDCSSMASSDSKVLPGSSFFTNIGTDYFQLTGLEDIYPKKIDFYEYDCNESDKGEIVLSVDENLNISKDQVEISEKESVLDKNFVLNEFLIRTPSNSHRLFLKIIVNIESTKLNKAKTIWVLNVINLNSDHNGDYNIFGSEYAYCIKYRKLSFIITCNNN</sequence>
<comment type="caution">
    <text evidence="2">The sequence shown here is derived from an EMBL/GenBank/DDBJ whole genome shotgun (WGS) entry which is preliminary data.</text>
</comment>
<dbReference type="OrthoDB" id="10197656at2759"/>